<feature type="coiled-coil region" evidence="1">
    <location>
        <begin position="288"/>
        <end position="340"/>
    </location>
</feature>
<dbReference type="Proteomes" id="UP000195402">
    <property type="component" value="Unassembled WGS sequence"/>
</dbReference>
<dbReference type="AlphaFoldDB" id="A0A200PRD9"/>
<reference evidence="2 3" key="1">
    <citation type="journal article" date="2017" name="Mol. Plant">
        <title>The Genome of Medicinal Plant Macleaya cordata Provides New Insights into Benzylisoquinoline Alkaloids Metabolism.</title>
        <authorList>
            <person name="Liu X."/>
            <person name="Liu Y."/>
            <person name="Huang P."/>
            <person name="Ma Y."/>
            <person name="Qing Z."/>
            <person name="Tang Q."/>
            <person name="Cao H."/>
            <person name="Cheng P."/>
            <person name="Zheng Y."/>
            <person name="Yuan Z."/>
            <person name="Zhou Y."/>
            <person name="Liu J."/>
            <person name="Tang Z."/>
            <person name="Zhuo Y."/>
            <person name="Zhang Y."/>
            <person name="Yu L."/>
            <person name="Huang J."/>
            <person name="Yang P."/>
            <person name="Peng Q."/>
            <person name="Zhang J."/>
            <person name="Jiang W."/>
            <person name="Zhang Z."/>
            <person name="Lin K."/>
            <person name="Ro D.K."/>
            <person name="Chen X."/>
            <person name="Xiong X."/>
            <person name="Shang Y."/>
            <person name="Huang S."/>
            <person name="Zeng J."/>
        </authorList>
    </citation>
    <scope>NUCLEOTIDE SEQUENCE [LARGE SCALE GENOMIC DNA]</scope>
    <source>
        <strain evidence="3">cv. BLH2017</strain>
        <tissue evidence="2">Root</tissue>
    </source>
</reference>
<dbReference type="PANTHER" id="PTHR36390:SF1">
    <property type="entry name" value="MYOSIN HEAVY CHAIN-LIKE PROTEIN"/>
    <property type="match status" value="1"/>
</dbReference>
<dbReference type="STRING" id="56857.A0A200PRD9"/>
<sequence length="459" mass="52834">MEGSQRPYIFFLVNSFDHSEFTVLLRKERDMLKESQSKSAEQIRRLELDVQSLSEARAADRKYIQELERELSNCSQELEYLQDQLNLRNIEANCLGEHVHSLELKLVDAGKLHEKVSQLKEELVKSNSERFFLVRELENKEVELQNSSLFIEKLEETISSVALESECEIESMKLDIAALEHRSFEAKMFQEEAAQEKARMDGLIEGFEIRFQEAQKMVRCLERENKELREKLGASEGNSGICCQKVEEHLGSELPVSNELGTSEELLGPLLSRLAVVAESDETLKDEMVKMSHQIREYELLVKQLKDELREEKSKAKEEAEDLTQEMAELRYQITGMLEQECKRRACIEQVSLQRIAELESQVRKEQRKSLIATRHFREAQILAESRSLEILHLKNVLKGLRVNIQRNDGCSCGECILSINLIGDCFDKEPLEAEPSKLSSTDDDRISHVSIAWSPEGK</sequence>
<feature type="coiled-coil region" evidence="1">
    <location>
        <begin position="109"/>
        <end position="238"/>
    </location>
</feature>
<feature type="coiled-coil region" evidence="1">
    <location>
        <begin position="50"/>
        <end position="84"/>
    </location>
</feature>
<evidence type="ECO:0000256" key="1">
    <source>
        <dbReference type="SAM" id="Coils"/>
    </source>
</evidence>
<name>A0A200PRD9_MACCD</name>
<keyword evidence="1" id="KW-0175">Coiled coil</keyword>
<keyword evidence="3" id="KW-1185">Reference proteome</keyword>
<protein>
    <submittedName>
        <fullName evidence="2">Uncharacterized protein</fullName>
    </submittedName>
</protein>
<evidence type="ECO:0000313" key="2">
    <source>
        <dbReference type="EMBL" id="OVA00763.1"/>
    </source>
</evidence>
<dbReference type="OMA" id="MMNELIH"/>
<comment type="caution">
    <text evidence="2">The sequence shown here is derived from an EMBL/GenBank/DDBJ whole genome shotgun (WGS) entry which is preliminary data.</text>
</comment>
<accession>A0A200PRD9</accession>
<dbReference type="EMBL" id="MVGT01004287">
    <property type="protein sequence ID" value="OVA00763.1"/>
    <property type="molecule type" value="Genomic_DNA"/>
</dbReference>
<dbReference type="PANTHER" id="PTHR36390">
    <property type="entry name" value="MYOSIN HEAVY CHAIN-LIKE PROTEIN"/>
    <property type="match status" value="1"/>
</dbReference>
<gene>
    <name evidence="2" type="ORF">BVC80_9083g54</name>
</gene>
<organism evidence="2 3">
    <name type="scientific">Macleaya cordata</name>
    <name type="common">Five-seeded plume-poppy</name>
    <name type="synonym">Bocconia cordata</name>
    <dbReference type="NCBI Taxonomy" id="56857"/>
    <lineage>
        <taxon>Eukaryota</taxon>
        <taxon>Viridiplantae</taxon>
        <taxon>Streptophyta</taxon>
        <taxon>Embryophyta</taxon>
        <taxon>Tracheophyta</taxon>
        <taxon>Spermatophyta</taxon>
        <taxon>Magnoliopsida</taxon>
        <taxon>Ranunculales</taxon>
        <taxon>Papaveraceae</taxon>
        <taxon>Papaveroideae</taxon>
        <taxon>Macleaya</taxon>
    </lineage>
</organism>
<dbReference type="OrthoDB" id="2020741at2759"/>
<evidence type="ECO:0000313" key="3">
    <source>
        <dbReference type="Proteomes" id="UP000195402"/>
    </source>
</evidence>
<dbReference type="FunCoup" id="A0A200PRD9">
    <property type="interactions" value="160"/>
</dbReference>
<dbReference type="InParanoid" id="A0A200PRD9"/>
<proteinExistence type="predicted"/>